<dbReference type="InterPro" id="IPR002938">
    <property type="entry name" value="FAD-bd"/>
</dbReference>
<dbReference type="InterPro" id="IPR050641">
    <property type="entry name" value="RIFMO-like"/>
</dbReference>
<dbReference type="Pfam" id="PF01494">
    <property type="entry name" value="FAD_binding_3"/>
    <property type="match status" value="2"/>
</dbReference>
<dbReference type="PRINTS" id="PR00420">
    <property type="entry name" value="RNGMNOXGNASE"/>
</dbReference>
<name>A0A8J7DCK1_9CYAN</name>
<dbReference type="PANTHER" id="PTHR43004:SF19">
    <property type="entry name" value="BINDING MONOOXYGENASE, PUTATIVE (JCVI)-RELATED"/>
    <property type="match status" value="1"/>
</dbReference>
<keyword evidence="3" id="KW-0274">FAD</keyword>
<protein>
    <submittedName>
        <fullName evidence="5">FAD-dependent monooxygenase</fullName>
    </submittedName>
</protein>
<evidence type="ECO:0000256" key="2">
    <source>
        <dbReference type="ARBA" id="ARBA00022630"/>
    </source>
</evidence>
<proteinExistence type="predicted"/>
<dbReference type="Proteomes" id="UP000636505">
    <property type="component" value="Unassembled WGS sequence"/>
</dbReference>
<evidence type="ECO:0000313" key="5">
    <source>
        <dbReference type="EMBL" id="MBE9077768.1"/>
    </source>
</evidence>
<reference evidence="5" key="1">
    <citation type="submission" date="2020-10" db="EMBL/GenBank/DDBJ databases">
        <authorList>
            <person name="Castelo-Branco R."/>
            <person name="Eusebio N."/>
            <person name="Adriana R."/>
            <person name="Vieira A."/>
            <person name="Brugerolle De Fraissinette N."/>
            <person name="Rezende De Castro R."/>
            <person name="Schneider M.P."/>
            <person name="Vasconcelos V."/>
            <person name="Leao P.N."/>
        </authorList>
    </citation>
    <scope>NUCLEOTIDE SEQUENCE</scope>
    <source>
        <strain evidence="5">LEGE 07310</strain>
    </source>
</reference>
<comment type="caution">
    <text evidence="5">The sequence shown here is derived from an EMBL/GenBank/DDBJ whole genome shotgun (WGS) entry which is preliminary data.</text>
</comment>
<feature type="domain" description="FAD-binding" evidence="4">
    <location>
        <begin position="242"/>
        <end position="294"/>
    </location>
</feature>
<evidence type="ECO:0000259" key="4">
    <source>
        <dbReference type="Pfam" id="PF01494"/>
    </source>
</evidence>
<keyword evidence="6" id="KW-1185">Reference proteome</keyword>
<dbReference type="GO" id="GO:0071949">
    <property type="term" value="F:FAD binding"/>
    <property type="evidence" value="ECO:0007669"/>
    <property type="project" value="InterPro"/>
</dbReference>
<organism evidence="5 6">
    <name type="scientific">Vasconcelosia minhoensis LEGE 07310</name>
    <dbReference type="NCBI Taxonomy" id="915328"/>
    <lineage>
        <taxon>Bacteria</taxon>
        <taxon>Bacillati</taxon>
        <taxon>Cyanobacteriota</taxon>
        <taxon>Cyanophyceae</taxon>
        <taxon>Nodosilineales</taxon>
        <taxon>Cymatolegaceae</taxon>
        <taxon>Vasconcelosia</taxon>
        <taxon>Vasconcelosia minhoensis</taxon>
    </lineage>
</organism>
<keyword evidence="5" id="KW-0503">Monooxygenase</keyword>
<dbReference type="Gene3D" id="3.30.70.2450">
    <property type="match status" value="1"/>
</dbReference>
<keyword evidence="5" id="KW-0560">Oxidoreductase</keyword>
<dbReference type="GO" id="GO:0016709">
    <property type="term" value="F:oxidoreductase activity, acting on paired donors, with incorporation or reduction of molecular oxygen, NAD(P)H as one donor, and incorporation of one atom of oxygen"/>
    <property type="evidence" value="ECO:0007669"/>
    <property type="project" value="UniProtKB-ARBA"/>
</dbReference>
<evidence type="ECO:0000256" key="1">
    <source>
        <dbReference type="ARBA" id="ARBA00001974"/>
    </source>
</evidence>
<comment type="cofactor">
    <cofactor evidence="1">
        <name>FAD</name>
        <dbReference type="ChEBI" id="CHEBI:57692"/>
    </cofactor>
</comment>
<feature type="domain" description="FAD-binding" evidence="4">
    <location>
        <begin position="9"/>
        <end position="214"/>
    </location>
</feature>
<accession>A0A8J7DCK1</accession>
<evidence type="ECO:0000313" key="6">
    <source>
        <dbReference type="Proteomes" id="UP000636505"/>
    </source>
</evidence>
<dbReference type="RefSeq" id="WP_193906882.1">
    <property type="nucleotide sequence ID" value="NZ_JADEXG010000021.1"/>
</dbReference>
<dbReference type="AlphaFoldDB" id="A0A8J7DCK1"/>
<dbReference type="PANTHER" id="PTHR43004">
    <property type="entry name" value="TRK SYSTEM POTASSIUM UPTAKE PROTEIN"/>
    <property type="match status" value="1"/>
</dbReference>
<keyword evidence="2" id="KW-0285">Flavoprotein</keyword>
<dbReference type="Gene3D" id="3.50.50.60">
    <property type="entry name" value="FAD/NAD(P)-binding domain"/>
    <property type="match status" value="1"/>
</dbReference>
<gene>
    <name evidence="5" type="ORF">IQ241_10760</name>
</gene>
<dbReference type="InterPro" id="IPR036188">
    <property type="entry name" value="FAD/NAD-bd_sf"/>
</dbReference>
<dbReference type="SUPFAM" id="SSF51905">
    <property type="entry name" value="FAD/NAD(P)-binding domain"/>
    <property type="match status" value="1"/>
</dbReference>
<sequence length="372" mass="41393">MPVKSKEPCVIVGAGPTGLAAALLLAKRGTKSRIVEKRLEPSAHSKAFGVNPRTLELLEGTGVTERLLEHGRRMQALNLWRKGDRLFHLDLSKVRHRFPFMLIYSQAKTEALLAETLTDLGGEVERGVEFLSLNDEQTRCLSRLRHANGREEEITTSVILGADGPSSTVRKTLDIPFDGSDYDNDWYLYDVELETSLNADEAHVFLLNDGAMFMVRIEDNVWRVLGNVSELLGRLPRGSSPGNVVWESDFNIAHRIAQRFQQGCAYLGGDAAHIHSGLGARGMNLGIEDAYVFAELTAVDQLSRYHDLRHGTDYRVLRQVQRMTEVPKGKSAFSQVVRRVAPLIAPFLPLGASKMRKWILGLEHEVIATNGS</sequence>
<dbReference type="EMBL" id="JADEXG010000021">
    <property type="protein sequence ID" value="MBE9077768.1"/>
    <property type="molecule type" value="Genomic_DNA"/>
</dbReference>
<evidence type="ECO:0000256" key="3">
    <source>
        <dbReference type="ARBA" id="ARBA00022827"/>
    </source>
</evidence>